<dbReference type="EMBL" id="QNRK01000005">
    <property type="protein sequence ID" value="RBP16369.1"/>
    <property type="molecule type" value="Genomic_DNA"/>
</dbReference>
<feature type="compositionally biased region" description="Pro residues" evidence="2">
    <location>
        <begin position="227"/>
        <end position="236"/>
    </location>
</feature>
<keyword evidence="1" id="KW-0175">Coiled coil</keyword>
<feature type="compositionally biased region" description="Basic and acidic residues" evidence="2">
    <location>
        <begin position="16"/>
        <end position="30"/>
    </location>
</feature>
<feature type="transmembrane region" description="Helical" evidence="3">
    <location>
        <begin position="86"/>
        <end position="107"/>
    </location>
</feature>
<evidence type="ECO:0000256" key="3">
    <source>
        <dbReference type="SAM" id="Phobius"/>
    </source>
</evidence>
<evidence type="ECO:0000256" key="2">
    <source>
        <dbReference type="SAM" id="MobiDB-lite"/>
    </source>
</evidence>
<organism evidence="4 5">
    <name type="scientific">Roseiarcus fermentans</name>
    <dbReference type="NCBI Taxonomy" id="1473586"/>
    <lineage>
        <taxon>Bacteria</taxon>
        <taxon>Pseudomonadati</taxon>
        <taxon>Pseudomonadota</taxon>
        <taxon>Alphaproteobacteria</taxon>
        <taxon>Hyphomicrobiales</taxon>
        <taxon>Roseiarcaceae</taxon>
        <taxon>Roseiarcus</taxon>
    </lineage>
</organism>
<keyword evidence="5" id="KW-1185">Reference proteome</keyword>
<name>A0A366FRL4_9HYPH</name>
<sequence length="319" mass="33796">MSDHPLEDMDAAGTAESRDGSRPTASDRQDAGAPDGASSDGPGRAPSRELARRPAALPAVPSRIAWEDLEDRGRTEARPRPHRRSAVAFASLGLAAIALAAVAFVAVDRHRQAGLLAERARENATLEQTVSALNARLQAIESAKGRDDLAELRRSVGDMKSAATTSRELAAAIAQLSQRVEKLDREQGAKLDRLGQRVDQETTARTADLASRLDRLEKKPAQAAATPPGPAAPPPTFGANVSMDPTGSIARPRQALRGYVVLGAQDDMALVGGRYGERPVRAGDYLPGAGRVERVERQGPNWVVVTDQGFIPSAYGAPD</sequence>
<evidence type="ECO:0000313" key="5">
    <source>
        <dbReference type="Proteomes" id="UP000253529"/>
    </source>
</evidence>
<keyword evidence="3" id="KW-1133">Transmembrane helix</keyword>
<protein>
    <submittedName>
        <fullName evidence="4">Uncharacterized protein</fullName>
    </submittedName>
</protein>
<accession>A0A366FRL4</accession>
<gene>
    <name evidence="4" type="ORF">DFR50_10510</name>
</gene>
<keyword evidence="3" id="KW-0812">Transmembrane</keyword>
<evidence type="ECO:0000313" key="4">
    <source>
        <dbReference type="EMBL" id="RBP16369.1"/>
    </source>
</evidence>
<feature type="compositionally biased region" description="Low complexity" evidence="2">
    <location>
        <begin position="53"/>
        <end position="63"/>
    </location>
</feature>
<feature type="region of interest" description="Disordered" evidence="2">
    <location>
        <begin position="1"/>
        <end position="65"/>
    </location>
</feature>
<feature type="coiled-coil region" evidence="1">
    <location>
        <begin position="116"/>
        <end position="186"/>
    </location>
</feature>
<keyword evidence="3" id="KW-0472">Membrane</keyword>
<evidence type="ECO:0000256" key="1">
    <source>
        <dbReference type="SAM" id="Coils"/>
    </source>
</evidence>
<feature type="region of interest" description="Disordered" evidence="2">
    <location>
        <begin position="194"/>
        <end position="213"/>
    </location>
</feature>
<dbReference type="Proteomes" id="UP000253529">
    <property type="component" value="Unassembled WGS sequence"/>
</dbReference>
<dbReference type="AlphaFoldDB" id="A0A366FRL4"/>
<reference evidence="4 5" key="1">
    <citation type="submission" date="2018-06" db="EMBL/GenBank/DDBJ databases">
        <title>Genomic Encyclopedia of Type Strains, Phase IV (KMG-IV): sequencing the most valuable type-strain genomes for metagenomic binning, comparative biology and taxonomic classification.</title>
        <authorList>
            <person name="Goeker M."/>
        </authorList>
    </citation>
    <scope>NUCLEOTIDE SEQUENCE [LARGE SCALE GENOMIC DNA]</scope>
    <source>
        <strain evidence="4 5">DSM 24875</strain>
    </source>
</reference>
<proteinExistence type="predicted"/>
<comment type="caution">
    <text evidence="4">The sequence shown here is derived from an EMBL/GenBank/DDBJ whole genome shotgun (WGS) entry which is preliminary data.</text>
</comment>
<feature type="region of interest" description="Disordered" evidence="2">
    <location>
        <begin position="218"/>
        <end position="239"/>
    </location>
</feature>